<dbReference type="Gene3D" id="1.20.1280.50">
    <property type="match status" value="1"/>
</dbReference>
<dbReference type="GeneID" id="28991100"/>
<evidence type="ECO:0008006" key="3">
    <source>
        <dbReference type="Google" id="ProtNLM"/>
    </source>
</evidence>
<dbReference type="AlphaFoldDB" id="A0A167Q8I2"/>
<dbReference type="Proteomes" id="UP000077315">
    <property type="component" value="Unassembled WGS sequence"/>
</dbReference>
<sequence>MSASLLPFEIISIIANLLPLKEKLCCTTVCRTWKTPFQESLWTAMDIFGRRKLESICDTTSSSNIYQTSGYRVQTLSLAWRLGVNDEQLHAFQQLFPNIKQLHIRQGSLSKENFGKSTDWNLWRFLTHLNVSLSWLGLEDEPKELVRILSFLPHLNRLEYSDAAMDQKRLYTWENIEAIHAHLPHLSYLSMAVYLDVISERDLSRIANIEHTNALTSLRLCVDNMDLWWIYYFAQKYLGIHSLELRVDTEYFRPKDYLETAKPVFSTLTKAFPNLKTVLFSSRPNVELSQKVLWDLFGRVSVSLKKLTHEVGCNDLPKALLTQSAIESIRSCSTTLETLLISSPVDLSDKFGVQNALGSCRCLVDLHIMNYNLPLAFNTLLDSCVNVKRLTLNVEAICEPASSSSFTETVTKLHGLQMLDISRATINAELFGYISRRCKHLKYMRLADINVIGQPSENTGNICLDMTSTRFDYLELNRVLFYGSAKKWGPENIINMMVLAQKNNISLSGQSLEDSLPKERIIVPSEESVWLHLNQTPTSFPWMQRWRVLKSNEIKVACKYFWDFQGNSGINKGYSGTSHTDVERSDMGQVSWYNWKQDLPRGYALLCCKVANKYEINTCRYPDNNSWESLYRYLK</sequence>
<protein>
    <recommendedName>
        <fullName evidence="3">F-box domain-containing protein</fullName>
    </recommendedName>
</protein>
<organism evidence="1 2">
    <name type="scientific">Phycomyces blakesleeanus (strain ATCC 8743b / DSM 1359 / FGSC 10004 / NBRC 33097 / NRRL 1555)</name>
    <dbReference type="NCBI Taxonomy" id="763407"/>
    <lineage>
        <taxon>Eukaryota</taxon>
        <taxon>Fungi</taxon>
        <taxon>Fungi incertae sedis</taxon>
        <taxon>Mucoromycota</taxon>
        <taxon>Mucoromycotina</taxon>
        <taxon>Mucoromycetes</taxon>
        <taxon>Mucorales</taxon>
        <taxon>Phycomycetaceae</taxon>
        <taxon>Phycomyces</taxon>
    </lineage>
</organism>
<proteinExistence type="predicted"/>
<name>A0A167Q8I2_PHYB8</name>
<dbReference type="InterPro" id="IPR032675">
    <property type="entry name" value="LRR_dom_sf"/>
</dbReference>
<dbReference type="RefSeq" id="XP_018297308.1">
    <property type="nucleotide sequence ID" value="XM_018430194.1"/>
</dbReference>
<dbReference type="OrthoDB" id="629492at2759"/>
<evidence type="ECO:0000313" key="2">
    <source>
        <dbReference type="Proteomes" id="UP000077315"/>
    </source>
</evidence>
<dbReference type="VEuPathDB" id="FungiDB:PHYBLDRAFT_139302"/>
<dbReference type="CDD" id="cd09917">
    <property type="entry name" value="F-box_SF"/>
    <property type="match status" value="1"/>
</dbReference>
<dbReference type="InterPro" id="IPR036047">
    <property type="entry name" value="F-box-like_dom_sf"/>
</dbReference>
<keyword evidence="2" id="KW-1185">Reference proteome</keyword>
<accession>A0A167Q8I2</accession>
<dbReference type="EMBL" id="KV440972">
    <property type="protein sequence ID" value="OAD79268.1"/>
    <property type="molecule type" value="Genomic_DNA"/>
</dbReference>
<dbReference type="SUPFAM" id="SSF81383">
    <property type="entry name" value="F-box domain"/>
    <property type="match status" value="1"/>
</dbReference>
<dbReference type="SUPFAM" id="SSF52047">
    <property type="entry name" value="RNI-like"/>
    <property type="match status" value="1"/>
</dbReference>
<dbReference type="InParanoid" id="A0A167Q8I2"/>
<evidence type="ECO:0000313" key="1">
    <source>
        <dbReference type="EMBL" id="OAD79268.1"/>
    </source>
</evidence>
<reference evidence="2" key="1">
    <citation type="submission" date="2015-06" db="EMBL/GenBank/DDBJ databases">
        <title>Expansion of signal transduction pathways in fungi by whole-genome duplication.</title>
        <authorList>
            <consortium name="DOE Joint Genome Institute"/>
            <person name="Corrochano L.M."/>
            <person name="Kuo A."/>
            <person name="Marcet-Houben M."/>
            <person name="Polaino S."/>
            <person name="Salamov A."/>
            <person name="Villalobos J.M."/>
            <person name="Alvarez M.I."/>
            <person name="Avalos J."/>
            <person name="Benito E.P."/>
            <person name="Benoit I."/>
            <person name="Burger G."/>
            <person name="Camino L.P."/>
            <person name="Canovas D."/>
            <person name="Cerda-Olmedo E."/>
            <person name="Cheng J.-F."/>
            <person name="Dominguez A."/>
            <person name="Elias M."/>
            <person name="Eslava A.P."/>
            <person name="Glaser F."/>
            <person name="Grimwood J."/>
            <person name="Gutierrez G."/>
            <person name="Heitman J."/>
            <person name="Henrissat B."/>
            <person name="Iturriaga E.A."/>
            <person name="Lang B.F."/>
            <person name="Lavin J.L."/>
            <person name="Lee S."/>
            <person name="Li W."/>
            <person name="Lindquist E."/>
            <person name="Lopez-Garcia S."/>
            <person name="Luque E.M."/>
            <person name="Marcos A.T."/>
            <person name="Martin J."/>
            <person name="McCluskey K."/>
            <person name="Medina H.R."/>
            <person name="Miralles-Duran A."/>
            <person name="Miyazaki A."/>
            <person name="Munoz-Torres E."/>
            <person name="Oguiza J.A."/>
            <person name="Ohm R."/>
            <person name="Olmedo M."/>
            <person name="Orejas M."/>
            <person name="Ortiz-Castellanos L."/>
            <person name="Pisabarro A.G."/>
            <person name="Rodriguez-Romero J."/>
            <person name="Ruiz-Herrera J."/>
            <person name="Ruiz-Vazquez R."/>
            <person name="Sanz C."/>
            <person name="Schackwitz W."/>
            <person name="Schmutz J."/>
            <person name="Shahriari M."/>
            <person name="Shelest E."/>
            <person name="Silva-Franco F."/>
            <person name="Soanes D."/>
            <person name="Syed K."/>
            <person name="Tagua V.G."/>
            <person name="Talbot N.J."/>
            <person name="Thon M."/>
            <person name="De vries R.P."/>
            <person name="Wiebenga A."/>
            <person name="Yadav J.S."/>
            <person name="Braun E.L."/>
            <person name="Baker S."/>
            <person name="Garre V."/>
            <person name="Horwitz B."/>
            <person name="Torres-Martinez S."/>
            <person name="Idnurm A."/>
            <person name="Herrera-Estrella A."/>
            <person name="Gabaldon T."/>
            <person name="Grigoriev I.V."/>
        </authorList>
    </citation>
    <scope>NUCLEOTIDE SEQUENCE [LARGE SCALE GENOMIC DNA]</scope>
    <source>
        <strain evidence="2">NRRL 1555(-)</strain>
    </source>
</reference>
<dbReference type="Gene3D" id="3.80.10.10">
    <property type="entry name" value="Ribonuclease Inhibitor"/>
    <property type="match status" value="2"/>
</dbReference>
<gene>
    <name evidence="1" type="ORF">PHYBLDRAFT_139302</name>
</gene>